<comment type="domain">
    <text evidence="9">The linker, or PAN3 interaction domain (PID), between the WD40 repeats and the pseudo-UCH domain mediates interaction with PAN3.</text>
</comment>
<organism evidence="12 13">
    <name type="scientific">Psilocybe cf. subviscida</name>
    <dbReference type="NCBI Taxonomy" id="2480587"/>
    <lineage>
        <taxon>Eukaryota</taxon>
        <taxon>Fungi</taxon>
        <taxon>Dikarya</taxon>
        <taxon>Basidiomycota</taxon>
        <taxon>Agaricomycotina</taxon>
        <taxon>Agaricomycetes</taxon>
        <taxon>Agaricomycetidae</taxon>
        <taxon>Agaricales</taxon>
        <taxon>Agaricineae</taxon>
        <taxon>Strophariaceae</taxon>
        <taxon>Psilocybe</taxon>
    </lineage>
</organism>
<dbReference type="Proteomes" id="UP000567179">
    <property type="component" value="Unassembled WGS sequence"/>
</dbReference>
<dbReference type="HAMAP" id="MF_03182">
    <property type="entry name" value="PAN2"/>
    <property type="match status" value="1"/>
</dbReference>
<dbReference type="Gene3D" id="3.90.70.10">
    <property type="entry name" value="Cysteine proteinases"/>
    <property type="match status" value="1"/>
</dbReference>
<keyword evidence="7 9" id="KW-0378">Hydrolase</keyword>
<dbReference type="GO" id="GO:0004535">
    <property type="term" value="F:poly(A)-specific ribonuclease activity"/>
    <property type="evidence" value="ECO:0007669"/>
    <property type="project" value="UniProtKB-UniRule"/>
</dbReference>
<dbReference type="AlphaFoldDB" id="A0A8H5BY09"/>
<dbReference type="OrthoDB" id="16516at2759"/>
<dbReference type="Pfam" id="PF20770">
    <property type="entry name" value="PAN2_N"/>
    <property type="match status" value="1"/>
</dbReference>
<feature type="region of interest" description="Disordered" evidence="10">
    <location>
        <begin position="394"/>
        <end position="421"/>
    </location>
</feature>
<dbReference type="Gene3D" id="2.130.10.10">
    <property type="entry name" value="YVTN repeat-like/Quinoprotein amine dehydrogenase"/>
    <property type="match status" value="1"/>
</dbReference>
<comment type="cofactor">
    <cofactor evidence="9">
        <name>a divalent metal cation</name>
        <dbReference type="ChEBI" id="CHEBI:60240"/>
    </cofactor>
    <text evidence="9">Binds 2 metal cations per subunit in the catalytic exonuclease domain.</text>
</comment>
<dbReference type="GO" id="GO:0031251">
    <property type="term" value="C:PAN complex"/>
    <property type="evidence" value="ECO:0007669"/>
    <property type="project" value="UniProtKB-UniRule"/>
</dbReference>
<accession>A0A8H5BY09</accession>
<evidence type="ECO:0000256" key="6">
    <source>
        <dbReference type="ARBA" id="ARBA00022723"/>
    </source>
</evidence>
<dbReference type="InterPro" id="IPR036397">
    <property type="entry name" value="RNaseH_sf"/>
</dbReference>
<reference evidence="12 13" key="1">
    <citation type="journal article" date="2020" name="ISME J.">
        <title>Uncovering the hidden diversity of litter-decomposition mechanisms in mushroom-forming fungi.</title>
        <authorList>
            <person name="Floudas D."/>
            <person name="Bentzer J."/>
            <person name="Ahren D."/>
            <person name="Johansson T."/>
            <person name="Persson P."/>
            <person name="Tunlid A."/>
        </authorList>
    </citation>
    <scope>NUCLEOTIDE SEQUENCE [LARGE SCALE GENOMIC DNA]</scope>
    <source>
        <strain evidence="12 13">CBS 101986</strain>
    </source>
</reference>
<proteinExistence type="inferred from homology"/>
<keyword evidence="3" id="KW-0853">WD repeat</keyword>
<dbReference type="InterPro" id="IPR050785">
    <property type="entry name" value="PAN2-PAN3_catalytic_subunit"/>
</dbReference>
<dbReference type="InterPro" id="IPR015943">
    <property type="entry name" value="WD40/YVTN_repeat-like_dom_sf"/>
</dbReference>
<dbReference type="InterPro" id="IPR028881">
    <property type="entry name" value="PAN2_UCH_dom"/>
</dbReference>
<dbReference type="InterPro" id="IPR036322">
    <property type="entry name" value="WD40_repeat_dom_sf"/>
</dbReference>
<gene>
    <name evidence="9" type="primary">PAN2</name>
    <name evidence="12" type="ORF">D9619_005833</name>
</gene>
<keyword evidence="5 9" id="KW-0540">Nuclease</keyword>
<feature type="domain" description="USP" evidence="11">
    <location>
        <begin position="464"/>
        <end position="802"/>
    </location>
</feature>
<keyword evidence="13" id="KW-1185">Reference proteome</keyword>
<dbReference type="GO" id="GO:0046872">
    <property type="term" value="F:metal ion binding"/>
    <property type="evidence" value="ECO:0007669"/>
    <property type="project" value="UniProtKB-KW"/>
</dbReference>
<dbReference type="Gene3D" id="3.30.420.10">
    <property type="entry name" value="Ribonuclease H-like superfamily/Ribonuclease H"/>
    <property type="match status" value="1"/>
</dbReference>
<dbReference type="SUPFAM" id="SSF54001">
    <property type="entry name" value="Cysteine proteinases"/>
    <property type="match status" value="1"/>
</dbReference>
<dbReference type="GO" id="GO:0003676">
    <property type="term" value="F:nucleic acid binding"/>
    <property type="evidence" value="ECO:0007669"/>
    <property type="project" value="InterPro"/>
</dbReference>
<dbReference type="CDD" id="cd06143">
    <property type="entry name" value="PAN2_exo"/>
    <property type="match status" value="1"/>
</dbReference>
<dbReference type="EMBL" id="JAACJJ010000001">
    <property type="protein sequence ID" value="KAF5330442.1"/>
    <property type="molecule type" value="Genomic_DNA"/>
</dbReference>
<evidence type="ECO:0000256" key="4">
    <source>
        <dbReference type="ARBA" id="ARBA00022664"/>
    </source>
</evidence>
<dbReference type="SUPFAM" id="SSF50978">
    <property type="entry name" value="WD40 repeat-like"/>
    <property type="match status" value="1"/>
</dbReference>
<keyword evidence="8 9" id="KW-0269">Exonuclease</keyword>
<evidence type="ECO:0000259" key="11">
    <source>
        <dbReference type="PROSITE" id="PS50235"/>
    </source>
</evidence>
<evidence type="ECO:0000313" key="12">
    <source>
        <dbReference type="EMBL" id="KAF5330442.1"/>
    </source>
</evidence>
<evidence type="ECO:0000256" key="7">
    <source>
        <dbReference type="ARBA" id="ARBA00022801"/>
    </source>
</evidence>
<dbReference type="InterPro" id="IPR012337">
    <property type="entry name" value="RNaseH-like_sf"/>
</dbReference>
<dbReference type="InterPro" id="IPR030843">
    <property type="entry name" value="PAN2"/>
</dbReference>
<evidence type="ECO:0000256" key="5">
    <source>
        <dbReference type="ARBA" id="ARBA00022722"/>
    </source>
</evidence>
<dbReference type="SUPFAM" id="SSF53098">
    <property type="entry name" value="Ribonuclease H-like"/>
    <property type="match status" value="1"/>
</dbReference>
<evidence type="ECO:0000256" key="10">
    <source>
        <dbReference type="SAM" id="MobiDB-lite"/>
    </source>
</evidence>
<sequence>MSNSYRSIAPITLSNGFTQGVTALSFDPVSDILWTGSETGVVSAHFGSGGPRGPCFPVGGRLPVKKIFAGQNNVQALGGSGEGLGSWAKGGANKWYLQPEANIVTFSSNNPNTSSSYQAVSLGTLEMLFISPLTGAISRKVPTTSILTQLEASHSMLVSGSSDGFLRVHDPRTGMGRSEGSENFVKAHARSVEGLQTAGNFIFSIDPLVKIYDLRTMRPLPPIPFSAGPAFIHSMPNRSSSLAVISSTGLVNVVDAANSSAANEFYQLDLATAYVTSTAVSPNGAYMAFGDTSGMIHLLSQAEDGTPYNGFEGQPLPWADTAAPIPEIEWTRATPLNSVGMPYFDSQLLSAWPANLHPKQATYPPPAKIPPQILSSMKYNENIAYASLPKELRGRRNMTTAEPRKGGARFRSGKPAADEPDIDTVNVGHANGEIPRIYRRVEIEYSKFGVEDFDFGFYNKTQFSGLETHILNSYTNSVVQIMHYMLPIRKIAKGHITINCPREHCLLCELGFISRMLEDAHGTNCQASNFCKTIGVLAQAKNAIEIIDYGRQGAVVDLVTKIQTFHRFLIDHMSAEANFYPHNPSLFATNMPTHVNPSPITQLLGVDGKTLVTCTVCKGVRENPHIAHMVDLVYPKRLANETVKFEEVVQSSLFRQITHKATCPLCKHFSNFVTQRSSSTRQLPPILAVNAAVYNEEDFSFWQDTRRSTFLQPEIKLHGQNGEADDPTSATYELKAIVAKIAGKTSESHLVAIVKVPEAGDLGISSQWVLFNDFVVKDITEEEALSFPDKWKVPAIVYLERLETRDKLNFDGLSYDLDPTILSRDTSISLNRDPSLIKQDFLHPDELPKPGTLVSIDAEFVSMQQEEAEVRSDGTKKVLRPARLSLARVSVLRGNGPREGVPFIDDHIHTSEIIVDYLTEFSGIKYGDLDPTTSKYTLTPLKLVYKKLRLLVDCGCIFIGHGLSKDFRIINIYVPPEQVIDTVDLYFLKARQRRLSLRFLAWYILGEHIQTETHDSIEDARTALRLYNGYHEFEEQGKFDQILEEIYREGRQYGFKPPQVDSLPADTSMGAIVP</sequence>
<evidence type="ECO:0000256" key="3">
    <source>
        <dbReference type="ARBA" id="ARBA00022574"/>
    </source>
</evidence>
<feature type="binding site" evidence="9">
    <location>
        <position position="857"/>
    </location>
    <ligand>
        <name>a divalent metal cation</name>
        <dbReference type="ChEBI" id="CHEBI:60240"/>
        <note>catalytic</note>
    </ligand>
</feature>
<comment type="subunit">
    <text evidence="9">Forms a heterotrimer with an asymmetric homodimer of the regulatory subunit PAN3 to form the poly(A)-nuclease (PAN) deadenylation complex.</text>
</comment>
<dbReference type="SMART" id="SM00479">
    <property type="entry name" value="EXOIII"/>
    <property type="match status" value="1"/>
</dbReference>
<dbReference type="Pfam" id="PF00929">
    <property type="entry name" value="RNase_T"/>
    <property type="match status" value="1"/>
</dbReference>
<protein>
    <recommendedName>
        <fullName evidence="9">PAN2-PAN3 deadenylation complex catalytic subunit PAN2</fullName>
        <ecNumber evidence="9">3.1.13.4</ecNumber>
    </recommendedName>
    <alternativeName>
        <fullName evidence="9">PAB1P-dependent poly(A)-specific ribonuclease</fullName>
    </alternativeName>
    <alternativeName>
        <fullName evidence="9">Poly(A)-nuclease deadenylation complex subunit 2</fullName>
        <shortName evidence="9">PAN deadenylation complex subunit 2</shortName>
    </alternativeName>
</protein>
<dbReference type="EC" id="3.1.13.4" evidence="9"/>
<keyword evidence="4 9" id="KW-0507">mRNA processing</keyword>
<dbReference type="InterPro" id="IPR048841">
    <property type="entry name" value="PAN2_N"/>
</dbReference>
<dbReference type="PROSITE" id="PS50235">
    <property type="entry name" value="USP_3"/>
    <property type="match status" value="1"/>
</dbReference>
<feature type="binding site" evidence="9">
    <location>
        <position position="859"/>
    </location>
    <ligand>
        <name>a divalent metal cation</name>
        <dbReference type="ChEBI" id="CHEBI:60240"/>
        <note>catalytic</note>
    </ligand>
</feature>
<comment type="catalytic activity">
    <reaction evidence="9">
        <text>Exonucleolytic cleavage of poly(A) to 5'-AMP.</text>
        <dbReference type="EC" id="3.1.13.4"/>
    </reaction>
</comment>
<keyword evidence="6 9" id="KW-0479">Metal-binding</keyword>
<dbReference type="FunFam" id="3.30.420.10:FF:000028">
    <property type="entry name" value="PAN2-PAN3 deadenylation complex catalytic subunit PAN2"/>
    <property type="match status" value="1"/>
</dbReference>
<dbReference type="InterPro" id="IPR013520">
    <property type="entry name" value="Ribonucl_H"/>
</dbReference>
<dbReference type="InterPro" id="IPR028889">
    <property type="entry name" value="USP"/>
</dbReference>
<name>A0A8H5BY09_9AGAR</name>
<keyword evidence="2 9" id="KW-0963">Cytoplasm</keyword>
<evidence type="ECO:0000256" key="2">
    <source>
        <dbReference type="ARBA" id="ARBA00022490"/>
    </source>
</evidence>
<dbReference type="PANTHER" id="PTHR15728">
    <property type="entry name" value="DEADENYLATION COMPLEX CATALYTIC SUBUNIT PAN2"/>
    <property type="match status" value="1"/>
</dbReference>
<dbReference type="PANTHER" id="PTHR15728:SF0">
    <property type="entry name" value="PAN2-PAN3 DEADENYLATION COMPLEX CATALYTIC SUBUNIT PAN2"/>
    <property type="match status" value="1"/>
</dbReference>
<comment type="caution">
    <text evidence="9">Lacks conserved residue(s) required for the propagation of feature annotation.</text>
</comment>
<dbReference type="Pfam" id="PF13423">
    <property type="entry name" value="UCH_1"/>
    <property type="match status" value="1"/>
</dbReference>
<comment type="activity regulation">
    <text evidence="9">Positively regulated by the regulatory subunit PAN3.</text>
</comment>
<evidence type="ECO:0000256" key="1">
    <source>
        <dbReference type="ARBA" id="ARBA00004496"/>
    </source>
</evidence>
<evidence type="ECO:0000256" key="8">
    <source>
        <dbReference type="ARBA" id="ARBA00022839"/>
    </source>
</evidence>
<comment type="function">
    <text evidence="9">Catalytic subunit of the poly(A)-nuclease (PAN) deadenylation complex, one of two cytoplasmic mRNA deadenylases involved in mRNA turnover. PAN specifically shortens poly(A) tails of RNA and the activity is stimulated by poly(A)-binding protein PAB1. PAN deadenylation is followed by rapid degradation of the shortened mRNA tails by the CCR4-NOT complex. Deadenylated mRNAs are then degraded by two alternative mechanisms, namely exosome-mediated 3'-5' exonucleolytic degradation, or deadenlyation-dependent mRNA decaping and subsequent 5'-3' exonucleolytic degradation by XRN1. May also be involved in post-transcriptional maturation of mRNA poly(A) tails.</text>
</comment>
<dbReference type="GO" id="GO:0000289">
    <property type="term" value="P:nuclear-transcribed mRNA poly(A) tail shortening"/>
    <property type="evidence" value="ECO:0007669"/>
    <property type="project" value="UniProtKB-UniRule"/>
</dbReference>
<dbReference type="SMART" id="SM00320">
    <property type="entry name" value="WD40"/>
    <property type="match status" value="3"/>
</dbReference>
<dbReference type="InterPro" id="IPR001680">
    <property type="entry name" value="WD40_rpt"/>
</dbReference>
<dbReference type="GO" id="GO:0000932">
    <property type="term" value="C:P-body"/>
    <property type="evidence" value="ECO:0007669"/>
    <property type="project" value="TreeGrafter"/>
</dbReference>
<comment type="similarity">
    <text evidence="9">Belongs to the peptidase C19 family. PAN2 subfamily.</text>
</comment>
<dbReference type="InterPro" id="IPR038765">
    <property type="entry name" value="Papain-like_cys_pep_sf"/>
</dbReference>
<comment type="domain">
    <text evidence="9">Contains a pseudo-UCH domain. This ubiquitin C-terminal hydrolase (UCH)-like or ubiquitin specific protease (USP)-like domain is predicted to be catalytically inactive because it lacks the active site catalytic triad characteristic of thiol proteases, with residues at the equivalent structural positions that are incompatible with catalysis, and it cannot bind ubiquitin. It functions as a structural scaffold for intra- and intermolecular interactions in the complex.</text>
</comment>
<dbReference type="GO" id="GO:0006397">
    <property type="term" value="P:mRNA processing"/>
    <property type="evidence" value="ECO:0007669"/>
    <property type="project" value="UniProtKB-KW"/>
</dbReference>
<comment type="caution">
    <text evidence="12">The sequence shown here is derived from an EMBL/GenBank/DDBJ whole genome shotgun (WGS) entry which is preliminary data.</text>
</comment>
<evidence type="ECO:0000256" key="9">
    <source>
        <dbReference type="HAMAP-Rule" id="MF_03182"/>
    </source>
</evidence>
<feature type="binding site" evidence="9">
    <location>
        <position position="1019"/>
    </location>
    <ligand>
        <name>a divalent metal cation</name>
        <dbReference type="ChEBI" id="CHEBI:60240"/>
        <note>catalytic</note>
    </ligand>
</feature>
<comment type="subcellular location">
    <subcellularLocation>
        <location evidence="1 9">Cytoplasm</location>
    </subcellularLocation>
</comment>
<feature type="binding site" evidence="9">
    <location>
        <position position="966"/>
    </location>
    <ligand>
        <name>a divalent metal cation</name>
        <dbReference type="ChEBI" id="CHEBI:60240"/>
        <note>catalytic</note>
    </ligand>
</feature>
<evidence type="ECO:0000313" key="13">
    <source>
        <dbReference type="Proteomes" id="UP000567179"/>
    </source>
</evidence>